<feature type="signal peptide" evidence="1">
    <location>
        <begin position="1"/>
        <end position="20"/>
    </location>
</feature>
<feature type="chain" id="PRO_5036210926" evidence="1">
    <location>
        <begin position="21"/>
        <end position="972"/>
    </location>
</feature>
<reference evidence="2" key="1">
    <citation type="submission" date="2020-11" db="EMBL/GenBank/DDBJ databases">
        <authorList>
            <person name="Tran Van P."/>
        </authorList>
    </citation>
    <scope>NUCLEOTIDE SEQUENCE</scope>
</reference>
<dbReference type="GO" id="GO:0007165">
    <property type="term" value="P:signal transduction"/>
    <property type="evidence" value="ECO:0007669"/>
    <property type="project" value="TreeGrafter"/>
</dbReference>
<dbReference type="PANTHER" id="PTHR15261:SF4">
    <property type="entry name" value="THROMBOSPONDIN-TYPE LAMININ G DOMAIN AND EAR REPEAT-CONTAINING PROTEIN"/>
    <property type="match status" value="1"/>
</dbReference>
<sequence length="972" mass="108580">MKLSIVLIAVLLPFITLLNAQDSQDSQDFLDFLTQTVNTFKLNFHKSFEQSRVRRKQDYTLPSKGGPQSCQHFHSNSEPCIVGQSPKRTDSGVGCHRGLGSLHVPLLRSRERTVGFGQLPSHVLSGNRQNGPIRVWAVIEDSVHYTYLFSGHANGLLVLANLKMIPAGVKTQDQIAEVTPLAYYFEKGNGVPFKTQYFLYESYIWLVVAFKSRGEREYLAVYEYNPNARTFRRRQTIEMDIQSDFDVIQSGDRPYMAVSSYMKRTSVGTTLQTSATLYEWRHTQFDEIASARTDSATSVKLFQMSGALYMAVAQYNRSLTMGKQYNNNFVGGSAVFFYNSREDEKLTAVQVIPHFATRVDHFRVDGNDYLIFVNPYERSRIYWWAGDQFLIYQDLVETEHAMAVAVTRLPNAEILLAFLFKDRVVFFTESPNAKYEPDGQLVIPEPAFVDIKLFAYLKRAYFAVFTFEDLMKAPLSAVWRLHLMGKPPPEHHHETDPLRICLKKLEQSLTNREEGLVQLTKQADRVWLKDQLQEVKSPVVVTGKLIVNSLSAKTLLLTNGNKPVPQITNTDVNSRVNRLTNRVDTIANDMHNLVYKTGDQIIEGRTVFTEPISAGHSSVKSVANNDMLLNGIKVNTLAEESLKINGNQVINAHLSLNNGLTVDNLVVRQAINNVNVSDVLLSNWSHIQEVTGNHVYRDVSLHSHLNLHRQFGSINGIRPAHIVTKTGPKQEIGGNKVFNSLDATSIAMSGAINGHKIGDIARRAVRLNGPTQHITGQLIMDSPITVSQMAIKGLINKVVNITELALNAVTIDGEQSIAGRKQFKGPVGVRRDVALNGRINGLKLKTDVITTNTIQNITGNYVFKTPVHFAKDIETNSVNGMNLRADSVLKNTPLNQLVGRKIFNKTITVLSDITMDSGSTLDGTDPSELLKLAINKTNTVLSLAQSMAYVPPISSPKRDQNKKLVAIKCLTL</sequence>
<keyword evidence="1" id="KW-0732">Signal</keyword>
<evidence type="ECO:0000313" key="2">
    <source>
        <dbReference type="EMBL" id="CAD7623108.1"/>
    </source>
</evidence>
<protein>
    <submittedName>
        <fullName evidence="2">Uncharacterized protein</fullName>
    </submittedName>
</protein>
<dbReference type="OrthoDB" id="6355002at2759"/>
<evidence type="ECO:0000313" key="3">
    <source>
        <dbReference type="Proteomes" id="UP000759131"/>
    </source>
</evidence>
<name>A0A7R9KJI6_9ACAR</name>
<dbReference type="EMBL" id="OC856044">
    <property type="protein sequence ID" value="CAD7623108.1"/>
    <property type="molecule type" value="Genomic_DNA"/>
</dbReference>
<gene>
    <name evidence="2" type="ORF">OSB1V03_LOCUS3568</name>
</gene>
<keyword evidence="3" id="KW-1185">Reference proteome</keyword>
<dbReference type="EMBL" id="CAJPIZ010001469">
    <property type="protein sequence ID" value="CAG2103538.1"/>
    <property type="molecule type" value="Genomic_DNA"/>
</dbReference>
<dbReference type="PANTHER" id="PTHR15261">
    <property type="entry name" value="THROMBOSPONDIN-TYPE LAMININ G DOMAIN AND EAR REPEAT-CONTAINING"/>
    <property type="match status" value="1"/>
</dbReference>
<proteinExistence type="predicted"/>
<dbReference type="AlphaFoldDB" id="A0A7R9KJI6"/>
<dbReference type="Proteomes" id="UP000759131">
    <property type="component" value="Unassembled WGS sequence"/>
</dbReference>
<evidence type="ECO:0000256" key="1">
    <source>
        <dbReference type="SAM" id="SignalP"/>
    </source>
</evidence>
<accession>A0A7R9KJI6</accession>
<organism evidence="2">
    <name type="scientific">Medioppia subpectinata</name>
    <dbReference type="NCBI Taxonomy" id="1979941"/>
    <lineage>
        <taxon>Eukaryota</taxon>
        <taxon>Metazoa</taxon>
        <taxon>Ecdysozoa</taxon>
        <taxon>Arthropoda</taxon>
        <taxon>Chelicerata</taxon>
        <taxon>Arachnida</taxon>
        <taxon>Acari</taxon>
        <taxon>Acariformes</taxon>
        <taxon>Sarcoptiformes</taxon>
        <taxon>Oribatida</taxon>
        <taxon>Brachypylina</taxon>
        <taxon>Oppioidea</taxon>
        <taxon>Oppiidae</taxon>
        <taxon>Medioppia</taxon>
    </lineage>
</organism>